<proteinExistence type="predicted"/>
<reference evidence="2" key="1">
    <citation type="submission" date="2020-05" db="UniProtKB">
        <authorList>
            <consortium name="EnsemblMetazoa"/>
        </authorList>
    </citation>
    <scope>IDENTIFICATION</scope>
    <source>
        <strain evidence="2">TTRI</strain>
    </source>
</reference>
<keyword evidence="1" id="KW-0812">Transmembrane</keyword>
<keyword evidence="3" id="KW-1185">Reference proteome</keyword>
<evidence type="ECO:0000313" key="2">
    <source>
        <dbReference type="EnsemblMetazoa" id="GAUT022029-PA"/>
    </source>
</evidence>
<organism evidence="2 3">
    <name type="scientific">Glossina austeni</name>
    <name type="common">Savannah tsetse fly</name>
    <dbReference type="NCBI Taxonomy" id="7395"/>
    <lineage>
        <taxon>Eukaryota</taxon>
        <taxon>Metazoa</taxon>
        <taxon>Ecdysozoa</taxon>
        <taxon>Arthropoda</taxon>
        <taxon>Hexapoda</taxon>
        <taxon>Insecta</taxon>
        <taxon>Pterygota</taxon>
        <taxon>Neoptera</taxon>
        <taxon>Endopterygota</taxon>
        <taxon>Diptera</taxon>
        <taxon>Brachycera</taxon>
        <taxon>Muscomorpha</taxon>
        <taxon>Hippoboscoidea</taxon>
        <taxon>Glossinidae</taxon>
        <taxon>Glossina</taxon>
    </lineage>
</organism>
<evidence type="ECO:0000313" key="3">
    <source>
        <dbReference type="Proteomes" id="UP000078200"/>
    </source>
</evidence>
<dbReference type="VEuPathDB" id="VectorBase:GAUT022029"/>
<keyword evidence="1" id="KW-0472">Membrane</keyword>
<dbReference type="EnsemblMetazoa" id="GAUT022029-RA">
    <property type="protein sequence ID" value="GAUT022029-PA"/>
    <property type="gene ID" value="GAUT022029"/>
</dbReference>
<accession>A0A1A9V0Q7</accession>
<dbReference type="Proteomes" id="UP000078200">
    <property type="component" value="Unassembled WGS sequence"/>
</dbReference>
<dbReference type="AlphaFoldDB" id="A0A1A9V0Q7"/>
<keyword evidence="1" id="KW-1133">Transmembrane helix</keyword>
<protein>
    <submittedName>
        <fullName evidence="2">Uncharacterized protein</fullName>
    </submittedName>
</protein>
<evidence type="ECO:0000256" key="1">
    <source>
        <dbReference type="SAM" id="Phobius"/>
    </source>
</evidence>
<name>A0A1A9V0Q7_GLOAU</name>
<feature type="transmembrane region" description="Helical" evidence="1">
    <location>
        <begin position="21"/>
        <end position="40"/>
    </location>
</feature>
<sequence>MKDIRVIHRHHHHHHRDALQVIFLVSYPFFLFHHLLSMIYCYIHHNRIYQILESVEARNRDHIKYYSIFGLFFIKKKLYLSFPNYLNVLKNPTSFTTQCCYKISAKLKFNNDHDPLNSHEMCVKS</sequence>